<dbReference type="Pfam" id="PF13527">
    <property type="entry name" value="Acetyltransf_9"/>
    <property type="match status" value="1"/>
</dbReference>
<proteinExistence type="predicted"/>
<dbReference type="Proteomes" id="UP000044136">
    <property type="component" value="Unassembled WGS sequence"/>
</dbReference>
<dbReference type="RefSeq" id="WP_035809028.1">
    <property type="nucleotide sequence ID" value="NZ_CCSE01000001.1"/>
</dbReference>
<dbReference type="SUPFAM" id="SSF55729">
    <property type="entry name" value="Acyl-CoA N-acyltransferases (Nat)"/>
    <property type="match status" value="1"/>
</dbReference>
<dbReference type="EMBL" id="CCSE01000001">
    <property type="protein sequence ID" value="CEA00461.1"/>
    <property type="molecule type" value="Genomic_DNA"/>
</dbReference>
<dbReference type="Gene3D" id="3.40.630.30">
    <property type="match status" value="1"/>
</dbReference>
<dbReference type="InterPro" id="IPR016181">
    <property type="entry name" value="Acyl_CoA_acyltransferase"/>
</dbReference>
<gene>
    <name evidence="1" type="ORF">BN1048_00967</name>
</gene>
<dbReference type="HOGENOM" id="CLU_1076497_0_0_9"/>
<sequence length="260" mass="30791">MNIENIADKIDYKVIKTKCMDSESITDFLKIQNNVFNENFTLEKFSLKYLENPFGSSFIVLCYYKNECIASRAFWRNDLYIDNEYVESYQPCDTAVMESYRGKSLFSKMTKIVMKKLDAKAKIYSFPNDYSLRAYNKMNWRLIASKRYLLFNQKNHSKQINLIEDIYFEWISKLVNSKKNKKLYYTKKKNEFYLLKKHTYNLYVVIGKISSIENINIPKAILPICLTLDSEGNFGRGLRVVSYNVLDDNNIPLYKLDTIF</sequence>
<dbReference type="eggNOG" id="COG3153">
    <property type="taxonomic scope" value="Bacteria"/>
</dbReference>
<accession>A0A078M6Y9</accession>
<dbReference type="OrthoDB" id="5570877at2"/>
<dbReference type="AlphaFoldDB" id="A0A078M6Y9"/>
<protein>
    <submittedName>
        <fullName evidence="1">Uncharacterized protein</fullName>
    </submittedName>
</protein>
<evidence type="ECO:0000313" key="2">
    <source>
        <dbReference type="Proteomes" id="UP000044136"/>
    </source>
</evidence>
<organism evidence="1 2">
    <name type="scientific">Jeotgalicoccus saudimassiliensis</name>
    <dbReference type="NCBI Taxonomy" id="1461582"/>
    <lineage>
        <taxon>Bacteria</taxon>
        <taxon>Bacillati</taxon>
        <taxon>Bacillota</taxon>
        <taxon>Bacilli</taxon>
        <taxon>Bacillales</taxon>
        <taxon>Staphylococcaceae</taxon>
        <taxon>Jeotgalicoccus</taxon>
    </lineage>
</organism>
<keyword evidence="2" id="KW-1185">Reference proteome</keyword>
<evidence type="ECO:0000313" key="1">
    <source>
        <dbReference type="EMBL" id="CEA00461.1"/>
    </source>
</evidence>
<name>A0A078M6Y9_9STAP</name>
<reference evidence="1 2" key="1">
    <citation type="submission" date="2014-07" db="EMBL/GenBank/DDBJ databases">
        <authorList>
            <person name="Urmite Genomes Urmite Genomes"/>
        </authorList>
    </citation>
    <scope>NUCLEOTIDE SEQUENCE [LARGE SCALE GENOMIC DNA]</scope>
    <source>
        <strain evidence="1 2">13MG44_air</strain>
    </source>
</reference>
<dbReference type="STRING" id="1461582.BN1048_00967"/>